<dbReference type="SUPFAM" id="SSF48403">
    <property type="entry name" value="Ankyrin repeat"/>
    <property type="match status" value="1"/>
</dbReference>
<protein>
    <submittedName>
        <fullName evidence="1">Uncharacterized protein</fullName>
    </submittedName>
</protein>
<keyword evidence="2" id="KW-1185">Reference proteome</keyword>
<dbReference type="InterPro" id="IPR036770">
    <property type="entry name" value="Ankyrin_rpt-contain_sf"/>
</dbReference>
<name>A0A1R3L5W5_ASPOF</name>
<dbReference type="EMBL" id="KV863875">
    <property type="protein sequence ID" value="ONK55004.1"/>
    <property type="molecule type" value="Genomic_DNA"/>
</dbReference>
<dbReference type="Gramene" id="ONK55004">
    <property type="protein sequence ID" value="ONK55004"/>
    <property type="gene ID" value="A4U43_UnF8700"/>
</dbReference>
<accession>A0A1R3L5W5</accession>
<dbReference type="Gene3D" id="1.25.40.20">
    <property type="entry name" value="Ankyrin repeat-containing domain"/>
    <property type="match status" value="1"/>
</dbReference>
<dbReference type="AlphaFoldDB" id="A0A1R3L5W5"/>
<dbReference type="Proteomes" id="UP000243459">
    <property type="component" value="Unassembled WGS sequence"/>
</dbReference>
<evidence type="ECO:0000313" key="2">
    <source>
        <dbReference type="Proteomes" id="UP000243459"/>
    </source>
</evidence>
<organism evidence="1 2">
    <name type="scientific">Asparagus officinalis</name>
    <name type="common">Garden asparagus</name>
    <dbReference type="NCBI Taxonomy" id="4686"/>
    <lineage>
        <taxon>Eukaryota</taxon>
        <taxon>Viridiplantae</taxon>
        <taxon>Streptophyta</taxon>
        <taxon>Embryophyta</taxon>
        <taxon>Tracheophyta</taxon>
        <taxon>Spermatophyta</taxon>
        <taxon>Magnoliopsida</taxon>
        <taxon>Liliopsida</taxon>
        <taxon>Asparagales</taxon>
        <taxon>Asparagaceae</taxon>
        <taxon>Asparagoideae</taxon>
        <taxon>Asparagus</taxon>
    </lineage>
</organism>
<gene>
    <name evidence="1" type="ORF">A4U43_UnF8700</name>
</gene>
<reference evidence="2" key="1">
    <citation type="journal article" date="2017" name="Nat. Commun.">
        <title>The asparagus genome sheds light on the origin and evolution of a young Y chromosome.</title>
        <authorList>
            <person name="Harkess A."/>
            <person name="Zhou J."/>
            <person name="Xu C."/>
            <person name="Bowers J.E."/>
            <person name="Van der Hulst R."/>
            <person name="Ayyampalayam S."/>
            <person name="Mercati F."/>
            <person name="Riccardi P."/>
            <person name="McKain M.R."/>
            <person name="Kakrana A."/>
            <person name="Tang H."/>
            <person name="Ray J."/>
            <person name="Groenendijk J."/>
            <person name="Arikit S."/>
            <person name="Mathioni S.M."/>
            <person name="Nakano M."/>
            <person name="Shan H."/>
            <person name="Telgmann-Rauber A."/>
            <person name="Kanno A."/>
            <person name="Yue Z."/>
            <person name="Chen H."/>
            <person name="Li W."/>
            <person name="Chen Y."/>
            <person name="Xu X."/>
            <person name="Zhang Y."/>
            <person name="Luo S."/>
            <person name="Chen H."/>
            <person name="Gao J."/>
            <person name="Mao Z."/>
            <person name="Pires J.C."/>
            <person name="Luo M."/>
            <person name="Kudrna D."/>
            <person name="Wing R.A."/>
            <person name="Meyers B.C."/>
            <person name="Yi K."/>
            <person name="Kong H."/>
            <person name="Lavrijsen P."/>
            <person name="Sunseri F."/>
            <person name="Falavigna A."/>
            <person name="Ye Y."/>
            <person name="Leebens-Mack J.H."/>
            <person name="Chen G."/>
        </authorList>
    </citation>
    <scope>NUCLEOTIDE SEQUENCE [LARGE SCALE GENOMIC DNA]</scope>
    <source>
        <strain evidence="2">cv. DH0086</strain>
    </source>
</reference>
<sequence length="152" mass="16702">MNTQHSDHQIDVDVDIDLNNATPLHTAASLGLTELTRNINHRNPELALCNDDRGGITPLHVALMTCGRHAGDAGDERWSVANERVRVLEAMVRDEGELFGCMDKEGNNVLHLAAARKQVEKTLGVGKQSEQTPSYSPCGRHVIVLRLSYLTP</sequence>
<proteinExistence type="predicted"/>
<evidence type="ECO:0000313" key="1">
    <source>
        <dbReference type="EMBL" id="ONK55004.1"/>
    </source>
</evidence>